<organism evidence="2 3">
    <name type="scientific">Vibrio cholerae</name>
    <dbReference type="NCBI Taxonomy" id="666"/>
    <lineage>
        <taxon>Bacteria</taxon>
        <taxon>Pseudomonadati</taxon>
        <taxon>Pseudomonadota</taxon>
        <taxon>Gammaproteobacteria</taxon>
        <taxon>Vibrionales</taxon>
        <taxon>Vibrionaceae</taxon>
        <taxon>Vibrio</taxon>
    </lineage>
</organism>
<feature type="transmembrane region" description="Helical" evidence="1">
    <location>
        <begin position="195"/>
        <end position="210"/>
    </location>
</feature>
<dbReference type="EMBL" id="MCBA01000057">
    <property type="protein sequence ID" value="RGP90138.1"/>
    <property type="molecule type" value="Genomic_DNA"/>
</dbReference>
<feature type="transmembrane region" description="Helical" evidence="1">
    <location>
        <begin position="414"/>
        <end position="430"/>
    </location>
</feature>
<evidence type="ECO:0000313" key="3">
    <source>
        <dbReference type="Proteomes" id="UP000266701"/>
    </source>
</evidence>
<feature type="transmembrane region" description="Helical" evidence="1">
    <location>
        <begin position="222"/>
        <end position="240"/>
    </location>
</feature>
<name>A0A395U0M6_VIBCL</name>
<comment type="caution">
    <text evidence="2">The sequence shown here is derived from an EMBL/GenBank/DDBJ whole genome shotgun (WGS) entry which is preliminary data.</text>
</comment>
<feature type="transmembrane region" description="Helical" evidence="1">
    <location>
        <begin position="46"/>
        <end position="72"/>
    </location>
</feature>
<accession>A0A395U0M6</accession>
<feature type="transmembrane region" description="Helical" evidence="1">
    <location>
        <begin position="391"/>
        <end position="408"/>
    </location>
</feature>
<sequence>MSVSQFYKKNNRFFVLSSVILLPWFIVFIVRYLGPITHPEINFETSFFFTSVIYVIYVFFIAGYVAAYYLNFDRNSVINLQRVLPTTVNVGKVFYTVRFFVVVMAILYPVISFVDFFVVKGASLSTIVEQREAEHLTGPRNSLIGAVGALLSGSPPILFVILGIEKFKNRISNVFIYLFIFLGVFSMFLSGGRNAFFISLMFVVIYRFLFPMNNVKSRKSFTLIKFFPYILVLYCIYFSMKMFLDRFEAQGFEVSYMLDYLQREYNILIYRPEIYDFFLVSLYSIFVYLSFYISHAFTYLNEYFIISYSPYMGGVYNFPQLARLIDVAAGTDFFAAGFDRMILTGVYLTLPGSLYLDFGIAGTLLICLLMGYSLGYLCYHISNLALYQRLFLTYLCVACVFSPIYSIFGMANGFSLIFIILFIMVLSVKVRY</sequence>
<feature type="transmembrane region" description="Helical" evidence="1">
    <location>
        <begin position="321"/>
        <end position="338"/>
    </location>
</feature>
<evidence type="ECO:0000313" key="2">
    <source>
        <dbReference type="EMBL" id="RGP90138.1"/>
    </source>
</evidence>
<keyword evidence="1" id="KW-0472">Membrane</keyword>
<feature type="transmembrane region" description="Helical" evidence="1">
    <location>
        <begin position="277"/>
        <end position="300"/>
    </location>
</feature>
<feature type="transmembrane region" description="Helical" evidence="1">
    <location>
        <begin position="12"/>
        <end position="34"/>
    </location>
</feature>
<feature type="transmembrane region" description="Helical" evidence="1">
    <location>
        <begin position="93"/>
        <end position="111"/>
    </location>
</feature>
<dbReference type="AlphaFoldDB" id="A0A395U0M6"/>
<keyword evidence="1" id="KW-1133">Transmembrane helix</keyword>
<evidence type="ECO:0008006" key="4">
    <source>
        <dbReference type="Google" id="ProtNLM"/>
    </source>
</evidence>
<proteinExistence type="predicted"/>
<feature type="transmembrane region" description="Helical" evidence="1">
    <location>
        <begin position="143"/>
        <end position="164"/>
    </location>
</feature>
<protein>
    <recommendedName>
        <fullName evidence="4">Oligosaccharide repeat unit polymerase</fullName>
    </recommendedName>
</protein>
<feature type="transmembrane region" description="Helical" evidence="1">
    <location>
        <begin position="171"/>
        <end position="189"/>
    </location>
</feature>
<feature type="transmembrane region" description="Helical" evidence="1">
    <location>
        <begin position="358"/>
        <end position="379"/>
    </location>
</feature>
<reference evidence="2 3" key="1">
    <citation type="journal article" date="2017" name="Emerg. Infect. Dis.">
        <title>Carbapenemase VCC-1-Producing Vibrio cholerae in Coastal Waters of Germany.</title>
        <authorList>
            <person name="Hammerl J.A."/>
            <person name="Jackel C."/>
            <person name="Bortolaia V."/>
            <person name="Schwartz K."/>
            <person name="Bier N."/>
            <person name="Hendriksen R.S."/>
            <person name="Guerra B."/>
            <person name="Strauch E."/>
        </authorList>
    </citation>
    <scope>NUCLEOTIDE SEQUENCE [LARGE SCALE GENOMIC DNA]</scope>
    <source>
        <strain evidence="2 3">VN-2825</strain>
    </source>
</reference>
<evidence type="ECO:0000256" key="1">
    <source>
        <dbReference type="SAM" id="Phobius"/>
    </source>
</evidence>
<dbReference type="Proteomes" id="UP000266701">
    <property type="component" value="Unassembled WGS sequence"/>
</dbReference>
<keyword evidence="1" id="KW-0812">Transmembrane</keyword>
<gene>
    <name evidence="2" type="ORF">BC353_09475</name>
</gene>